<dbReference type="GO" id="GO:0008236">
    <property type="term" value="F:serine-type peptidase activity"/>
    <property type="evidence" value="ECO:0007669"/>
    <property type="project" value="InterPro"/>
</dbReference>
<dbReference type="AlphaFoldDB" id="A0AAV6LCZ4"/>
<dbReference type="InterPro" id="IPR005151">
    <property type="entry name" value="Tail-specific_protease"/>
</dbReference>
<keyword evidence="1" id="KW-0812">Transmembrane</keyword>
<dbReference type="Gene3D" id="3.30.750.44">
    <property type="match status" value="1"/>
</dbReference>
<dbReference type="Gene3D" id="3.90.226.10">
    <property type="entry name" value="2-enoyl-CoA Hydratase, Chain A, domain 1"/>
    <property type="match status" value="1"/>
</dbReference>
<organism evidence="3 4">
    <name type="scientific">Rhododendron griersonianum</name>
    <dbReference type="NCBI Taxonomy" id="479676"/>
    <lineage>
        <taxon>Eukaryota</taxon>
        <taxon>Viridiplantae</taxon>
        <taxon>Streptophyta</taxon>
        <taxon>Embryophyta</taxon>
        <taxon>Tracheophyta</taxon>
        <taxon>Spermatophyta</taxon>
        <taxon>Magnoliopsida</taxon>
        <taxon>eudicotyledons</taxon>
        <taxon>Gunneridae</taxon>
        <taxon>Pentapetalae</taxon>
        <taxon>asterids</taxon>
        <taxon>Ericales</taxon>
        <taxon>Ericaceae</taxon>
        <taxon>Ericoideae</taxon>
        <taxon>Rhodoreae</taxon>
        <taxon>Rhododendron</taxon>
    </lineage>
</organism>
<dbReference type="InterPro" id="IPR029045">
    <property type="entry name" value="ClpP/crotonase-like_dom_sf"/>
</dbReference>
<feature type="domain" description="Tail specific protease" evidence="2">
    <location>
        <begin position="43"/>
        <end position="239"/>
    </location>
</feature>
<keyword evidence="1" id="KW-1133">Transmembrane helix</keyword>
<dbReference type="PANTHER" id="PTHR32060:SF31">
    <property type="entry name" value="CARBOXYL-TERMINAL-PROCESSING PEPTIDASE 1, CHLOROPLASTIC"/>
    <property type="match status" value="1"/>
</dbReference>
<dbReference type="FunFam" id="3.30.750.44:FF:000010">
    <property type="entry name" value="Carboxyl-terminal-processing peptidase 1 chloroplastic"/>
    <property type="match status" value="1"/>
</dbReference>
<dbReference type="Proteomes" id="UP000823749">
    <property type="component" value="Chromosome 2"/>
</dbReference>
<dbReference type="Pfam" id="PF03572">
    <property type="entry name" value="Peptidase_S41"/>
    <property type="match status" value="1"/>
</dbReference>
<dbReference type="PANTHER" id="PTHR32060">
    <property type="entry name" value="TAIL-SPECIFIC PROTEASE"/>
    <property type="match status" value="1"/>
</dbReference>
<dbReference type="EMBL" id="JACTNZ010000002">
    <property type="protein sequence ID" value="KAG5562188.1"/>
    <property type="molecule type" value="Genomic_DNA"/>
</dbReference>
<comment type="caution">
    <text evidence="3">The sequence shown here is derived from an EMBL/GenBank/DDBJ whole genome shotgun (WGS) entry which is preliminary data.</text>
</comment>
<gene>
    <name evidence="3" type="ORF">RHGRI_005058</name>
</gene>
<feature type="transmembrane region" description="Helical" evidence="1">
    <location>
        <begin position="102"/>
        <end position="126"/>
    </location>
</feature>
<keyword evidence="4" id="KW-1185">Reference proteome</keyword>
<keyword evidence="1" id="KW-0472">Membrane</keyword>
<feature type="transmembrane region" description="Helical" evidence="1">
    <location>
        <begin position="286"/>
        <end position="307"/>
    </location>
</feature>
<dbReference type="GO" id="GO:0006508">
    <property type="term" value="P:proteolysis"/>
    <property type="evidence" value="ECO:0007669"/>
    <property type="project" value="InterPro"/>
</dbReference>
<evidence type="ECO:0000313" key="3">
    <source>
        <dbReference type="EMBL" id="KAG5562188.1"/>
    </source>
</evidence>
<evidence type="ECO:0000313" key="4">
    <source>
        <dbReference type="Proteomes" id="UP000823749"/>
    </source>
</evidence>
<dbReference type="GO" id="GO:0004175">
    <property type="term" value="F:endopeptidase activity"/>
    <property type="evidence" value="ECO:0007669"/>
    <property type="project" value="TreeGrafter"/>
</dbReference>
<evidence type="ECO:0000259" key="2">
    <source>
        <dbReference type="SMART" id="SM00245"/>
    </source>
</evidence>
<dbReference type="SMART" id="SM00245">
    <property type="entry name" value="TSPc"/>
    <property type="match status" value="1"/>
</dbReference>
<proteinExistence type="predicted"/>
<reference evidence="3" key="1">
    <citation type="submission" date="2020-08" db="EMBL/GenBank/DDBJ databases">
        <title>Plant Genome Project.</title>
        <authorList>
            <person name="Zhang R.-G."/>
        </authorList>
    </citation>
    <scope>NUCLEOTIDE SEQUENCE</scope>
    <source>
        <strain evidence="3">WSP0</strain>
        <tissue evidence="3">Leaf</tissue>
    </source>
</reference>
<name>A0AAV6LCZ4_9ERIC</name>
<evidence type="ECO:0000256" key="1">
    <source>
        <dbReference type="SAM" id="Phobius"/>
    </source>
</evidence>
<sequence>MVMNLRSEKSRDEGGGRELYQMSAKVAGNGGDTSLSQFGSVSQFSLPFEMVGELLDTGSLLAQILGLRSDSVANALAMIGQPVSEVDLVFYTLTGLGPSAKAIMSACLLPSPFLALALLFSLYYLVTLSNKVIQTVGRDAQYQTNIIAETAPLVTAPVIVYNQWLLRCCKQSILFQVASALHDNCRAVLVGERTFGKGLIQSVFELHDGSGVVVTIGKYVTPNHMDINGNGIEPDFQKFPGKKIISLLSKWKYAPNNRDDSCLQLGLRSLNIYRNAKDYRKDKTQIVCSLSLSLSLDSTFLALYAFFLDII</sequence>
<protein>
    <recommendedName>
        <fullName evidence="2">Tail specific protease domain-containing protein</fullName>
    </recommendedName>
</protein>
<dbReference type="SUPFAM" id="SSF52096">
    <property type="entry name" value="ClpP/crotonase"/>
    <property type="match status" value="1"/>
</dbReference>
<accession>A0AAV6LCZ4</accession>